<sequence>MSSEEKPSLDPHECASLHNQILQRATQQSADSAQPSKSLLDDYSDTLRARLLPDLQEFFRAIAPRSTSNEATLLTPFNLYPDPEAFFIHKEMPQFERYKDNLVMLYPAKKSAGGLFLLQNLKLACWIDSDLQSQPKSLWFPLTIILQRWLQMWETGKIAPDLKFKPWTERDLQASLEAWDQLVNAIESRLPTHVSRQTTNEPLVEQSVADRCAEQSFQRAFLTKARRPVFSCAAPGVHVWSAEGFEATYAAEPHDSERKQVIGRKPDDPEDYRSALSRDLAPTLLFIGRAVESTSREPTKPSLRDYEGRGSVLLKRGSDLTRGMVGLYTWPREDWSDAVVFSDGRGRETSFSYRGSCPWMSGRPPALLRDVRQFWKRLVVDGTWKVGDYGVPGNMPHYHTHQYFASWDAAAYY</sequence>
<evidence type="ECO:0000313" key="3">
    <source>
        <dbReference type="Proteomes" id="UP000714618"/>
    </source>
</evidence>
<dbReference type="Proteomes" id="UP000714618">
    <property type="component" value="Unassembled WGS sequence"/>
</dbReference>
<evidence type="ECO:0000313" key="2">
    <source>
        <dbReference type="EMBL" id="CAD0098214.1"/>
    </source>
</evidence>
<organism evidence="2 3">
    <name type="scientific">Aureobasidium mustum</name>
    <dbReference type="NCBI Taxonomy" id="2773714"/>
    <lineage>
        <taxon>Eukaryota</taxon>
        <taxon>Fungi</taxon>
        <taxon>Dikarya</taxon>
        <taxon>Ascomycota</taxon>
        <taxon>Pezizomycotina</taxon>
        <taxon>Dothideomycetes</taxon>
        <taxon>Dothideomycetidae</taxon>
        <taxon>Dothideales</taxon>
        <taxon>Saccotheciaceae</taxon>
        <taxon>Aureobasidium</taxon>
    </lineage>
</organism>
<protein>
    <submittedName>
        <fullName evidence="2">Uncharacterized protein</fullName>
    </submittedName>
</protein>
<dbReference type="EMBL" id="CAIJEO010000008">
    <property type="protein sequence ID" value="CAD0098214.1"/>
    <property type="molecule type" value="Genomic_DNA"/>
</dbReference>
<dbReference type="AlphaFoldDB" id="A0A9N8K0F9"/>
<evidence type="ECO:0000256" key="1">
    <source>
        <dbReference type="SAM" id="MobiDB-lite"/>
    </source>
</evidence>
<comment type="caution">
    <text evidence="2">The sequence shown here is derived from an EMBL/GenBank/DDBJ whole genome shotgun (WGS) entry which is preliminary data.</text>
</comment>
<gene>
    <name evidence="2" type="ORF">AWRI4233_LOCUS7038</name>
</gene>
<dbReference type="OrthoDB" id="3029470at2759"/>
<feature type="region of interest" description="Disordered" evidence="1">
    <location>
        <begin position="251"/>
        <end position="274"/>
    </location>
</feature>
<accession>A0A9N8K0F9</accession>
<reference evidence="2" key="1">
    <citation type="submission" date="2020-06" db="EMBL/GenBank/DDBJ databases">
        <authorList>
            <person name="Onetto C."/>
        </authorList>
    </citation>
    <scope>NUCLEOTIDE SEQUENCE</scope>
</reference>
<feature type="compositionally biased region" description="Basic and acidic residues" evidence="1">
    <location>
        <begin position="252"/>
        <end position="273"/>
    </location>
</feature>
<proteinExistence type="predicted"/>
<name>A0A9N8K0F9_9PEZI</name>
<keyword evidence="3" id="KW-1185">Reference proteome</keyword>